<protein>
    <submittedName>
        <fullName evidence="2">Uncharacterized protein</fullName>
    </submittedName>
</protein>
<proteinExistence type="predicted"/>
<keyword evidence="3" id="KW-1185">Reference proteome</keyword>
<sequence>MLLNLIAISQQTIPFKKLTNTLDEVLGEYSTLMDVNTSMEYEKKLANKYFTFIFFLSIFVNVIFHVTVLNCFIAKESHMLPNL</sequence>
<organism evidence="2 3">
    <name type="scientific">Rhynchophorus ferrugineus</name>
    <name type="common">Red palm weevil</name>
    <name type="synonym">Curculio ferrugineus</name>
    <dbReference type="NCBI Taxonomy" id="354439"/>
    <lineage>
        <taxon>Eukaryota</taxon>
        <taxon>Metazoa</taxon>
        <taxon>Ecdysozoa</taxon>
        <taxon>Arthropoda</taxon>
        <taxon>Hexapoda</taxon>
        <taxon>Insecta</taxon>
        <taxon>Pterygota</taxon>
        <taxon>Neoptera</taxon>
        <taxon>Endopterygota</taxon>
        <taxon>Coleoptera</taxon>
        <taxon>Polyphaga</taxon>
        <taxon>Cucujiformia</taxon>
        <taxon>Curculionidae</taxon>
        <taxon>Dryophthorinae</taxon>
        <taxon>Rhynchophorus</taxon>
    </lineage>
</organism>
<evidence type="ECO:0000313" key="3">
    <source>
        <dbReference type="Proteomes" id="UP000625711"/>
    </source>
</evidence>
<dbReference type="Proteomes" id="UP000625711">
    <property type="component" value="Unassembled WGS sequence"/>
</dbReference>
<accession>A0A834MGC3</accession>
<keyword evidence="1" id="KW-1133">Transmembrane helix</keyword>
<comment type="caution">
    <text evidence="2">The sequence shown here is derived from an EMBL/GenBank/DDBJ whole genome shotgun (WGS) entry which is preliminary data.</text>
</comment>
<gene>
    <name evidence="2" type="ORF">GWI33_008478</name>
</gene>
<dbReference type="EMBL" id="JAACXV010002631">
    <property type="protein sequence ID" value="KAF7277364.1"/>
    <property type="molecule type" value="Genomic_DNA"/>
</dbReference>
<evidence type="ECO:0000256" key="1">
    <source>
        <dbReference type="SAM" id="Phobius"/>
    </source>
</evidence>
<name>A0A834MGC3_RHYFE</name>
<keyword evidence="1" id="KW-0472">Membrane</keyword>
<dbReference type="AlphaFoldDB" id="A0A834MGC3"/>
<reference evidence="2" key="1">
    <citation type="submission" date="2020-08" db="EMBL/GenBank/DDBJ databases">
        <title>Genome sequencing and assembly of the red palm weevil Rhynchophorus ferrugineus.</title>
        <authorList>
            <person name="Dias G.B."/>
            <person name="Bergman C.M."/>
            <person name="Manee M."/>
        </authorList>
    </citation>
    <scope>NUCLEOTIDE SEQUENCE</scope>
    <source>
        <strain evidence="2">AA-2017</strain>
        <tissue evidence="2">Whole larva</tissue>
    </source>
</reference>
<feature type="transmembrane region" description="Helical" evidence="1">
    <location>
        <begin position="49"/>
        <end position="73"/>
    </location>
</feature>
<keyword evidence="1" id="KW-0812">Transmembrane</keyword>
<evidence type="ECO:0000313" key="2">
    <source>
        <dbReference type="EMBL" id="KAF7277364.1"/>
    </source>
</evidence>